<evidence type="ECO:0000313" key="2">
    <source>
        <dbReference type="Proteomes" id="UP000054217"/>
    </source>
</evidence>
<dbReference type="InParanoid" id="A0A0C3PVP2"/>
<dbReference type="EMBL" id="KN831946">
    <property type="protein sequence ID" value="KIO13331.1"/>
    <property type="molecule type" value="Genomic_DNA"/>
</dbReference>
<name>A0A0C3PVP2_PISTI</name>
<keyword evidence="2" id="KW-1185">Reference proteome</keyword>
<accession>A0A0C3PVP2</accession>
<dbReference type="HOGENOM" id="CLU_2886768_0_0_1"/>
<reference evidence="2" key="2">
    <citation type="submission" date="2015-01" db="EMBL/GenBank/DDBJ databases">
        <title>Evolutionary Origins and Diversification of the Mycorrhizal Mutualists.</title>
        <authorList>
            <consortium name="DOE Joint Genome Institute"/>
            <consortium name="Mycorrhizal Genomics Consortium"/>
            <person name="Kohler A."/>
            <person name="Kuo A."/>
            <person name="Nagy L.G."/>
            <person name="Floudas D."/>
            <person name="Copeland A."/>
            <person name="Barry K.W."/>
            <person name="Cichocki N."/>
            <person name="Veneault-Fourrey C."/>
            <person name="LaButti K."/>
            <person name="Lindquist E.A."/>
            <person name="Lipzen A."/>
            <person name="Lundell T."/>
            <person name="Morin E."/>
            <person name="Murat C."/>
            <person name="Riley R."/>
            <person name="Ohm R."/>
            <person name="Sun H."/>
            <person name="Tunlid A."/>
            <person name="Henrissat B."/>
            <person name="Grigoriev I.V."/>
            <person name="Hibbett D.S."/>
            <person name="Martin F."/>
        </authorList>
    </citation>
    <scope>NUCLEOTIDE SEQUENCE [LARGE SCALE GENOMIC DNA]</scope>
    <source>
        <strain evidence="2">Marx 270</strain>
    </source>
</reference>
<dbReference type="Proteomes" id="UP000054217">
    <property type="component" value="Unassembled WGS sequence"/>
</dbReference>
<sequence>MVRYLSLCEDVYPVLDINVFAGDQLLKCCNPTIQSSMRYTPFPRCHDICAAVAHTPMTLPSLC</sequence>
<organism evidence="1 2">
    <name type="scientific">Pisolithus tinctorius Marx 270</name>
    <dbReference type="NCBI Taxonomy" id="870435"/>
    <lineage>
        <taxon>Eukaryota</taxon>
        <taxon>Fungi</taxon>
        <taxon>Dikarya</taxon>
        <taxon>Basidiomycota</taxon>
        <taxon>Agaricomycotina</taxon>
        <taxon>Agaricomycetes</taxon>
        <taxon>Agaricomycetidae</taxon>
        <taxon>Boletales</taxon>
        <taxon>Sclerodermatineae</taxon>
        <taxon>Pisolithaceae</taxon>
        <taxon>Pisolithus</taxon>
    </lineage>
</organism>
<proteinExistence type="predicted"/>
<gene>
    <name evidence="1" type="ORF">M404DRAFT_992895</name>
</gene>
<reference evidence="1 2" key="1">
    <citation type="submission" date="2014-04" db="EMBL/GenBank/DDBJ databases">
        <authorList>
            <consortium name="DOE Joint Genome Institute"/>
            <person name="Kuo A."/>
            <person name="Kohler A."/>
            <person name="Costa M.D."/>
            <person name="Nagy L.G."/>
            <person name="Floudas D."/>
            <person name="Copeland A."/>
            <person name="Barry K.W."/>
            <person name="Cichocki N."/>
            <person name="Veneault-Fourrey C."/>
            <person name="LaButti K."/>
            <person name="Lindquist E.A."/>
            <person name="Lipzen A."/>
            <person name="Lundell T."/>
            <person name="Morin E."/>
            <person name="Murat C."/>
            <person name="Sun H."/>
            <person name="Tunlid A."/>
            <person name="Henrissat B."/>
            <person name="Grigoriev I.V."/>
            <person name="Hibbett D.S."/>
            <person name="Martin F."/>
            <person name="Nordberg H.P."/>
            <person name="Cantor M.N."/>
            <person name="Hua S.X."/>
        </authorList>
    </citation>
    <scope>NUCLEOTIDE SEQUENCE [LARGE SCALE GENOMIC DNA]</scope>
    <source>
        <strain evidence="1 2">Marx 270</strain>
    </source>
</reference>
<dbReference type="AlphaFoldDB" id="A0A0C3PVP2"/>
<evidence type="ECO:0000313" key="1">
    <source>
        <dbReference type="EMBL" id="KIO13331.1"/>
    </source>
</evidence>
<protein>
    <submittedName>
        <fullName evidence="1">Uncharacterized protein</fullName>
    </submittedName>
</protein>